<dbReference type="GeneID" id="68108536"/>
<reference evidence="11 12" key="1">
    <citation type="journal article" date="2019" name="Sci. Rep.">
        <title>Nanopore sequencing improves the draft genome of the human pathogenic amoeba Naegleria fowleri.</title>
        <authorList>
            <person name="Liechti N."/>
            <person name="Schurch N."/>
            <person name="Bruggmann R."/>
            <person name="Wittwer M."/>
        </authorList>
    </citation>
    <scope>NUCLEOTIDE SEQUENCE [LARGE SCALE GENOMIC DNA]</scope>
    <source>
        <strain evidence="11 12">ATCC 30894</strain>
    </source>
</reference>
<evidence type="ECO:0000256" key="9">
    <source>
        <dbReference type="PROSITE-ProRule" id="PRU00282"/>
    </source>
</evidence>
<comment type="similarity">
    <text evidence="2 10">Belongs to the mitochondrial carrier (TC 2.A.29) family.</text>
</comment>
<dbReference type="OrthoDB" id="193856at2759"/>
<evidence type="ECO:0000256" key="6">
    <source>
        <dbReference type="ARBA" id="ARBA00022989"/>
    </source>
</evidence>
<name>A0A6A5C1B1_NAEFO</name>
<keyword evidence="12" id="KW-1185">Reference proteome</keyword>
<keyword evidence="4 9" id="KW-0812">Transmembrane</keyword>
<proteinExistence type="inferred from homology"/>
<dbReference type="EMBL" id="VFQX01000023">
    <property type="protein sequence ID" value="KAF0979650.1"/>
    <property type="molecule type" value="Genomic_DNA"/>
</dbReference>
<dbReference type="PROSITE" id="PS50920">
    <property type="entry name" value="SOLCAR"/>
    <property type="match status" value="2"/>
</dbReference>
<evidence type="ECO:0000256" key="4">
    <source>
        <dbReference type="ARBA" id="ARBA00022692"/>
    </source>
</evidence>
<dbReference type="VEuPathDB" id="AmoebaDB:NfTy_030200"/>
<dbReference type="SUPFAM" id="SSF103506">
    <property type="entry name" value="Mitochondrial carrier"/>
    <property type="match status" value="1"/>
</dbReference>
<evidence type="ECO:0000256" key="3">
    <source>
        <dbReference type="ARBA" id="ARBA00022448"/>
    </source>
</evidence>
<feature type="repeat" description="Solcar" evidence="9">
    <location>
        <begin position="37"/>
        <end position="122"/>
    </location>
</feature>
<evidence type="ECO:0000256" key="8">
    <source>
        <dbReference type="ARBA" id="ARBA00023136"/>
    </source>
</evidence>
<dbReference type="OMA" id="WVTATPF"/>
<dbReference type="InterPro" id="IPR023395">
    <property type="entry name" value="MCP_dom_sf"/>
</dbReference>
<dbReference type="VEuPathDB" id="AmoebaDB:NF0081930"/>
<dbReference type="InterPro" id="IPR050567">
    <property type="entry name" value="Mitochondrial_Carrier"/>
</dbReference>
<dbReference type="Gene3D" id="1.50.40.10">
    <property type="entry name" value="Mitochondrial carrier domain"/>
    <property type="match status" value="2"/>
</dbReference>
<evidence type="ECO:0000256" key="7">
    <source>
        <dbReference type="ARBA" id="ARBA00023128"/>
    </source>
</evidence>
<dbReference type="AlphaFoldDB" id="A0A6A5C1B1"/>
<evidence type="ECO:0000256" key="2">
    <source>
        <dbReference type="ARBA" id="ARBA00006375"/>
    </source>
</evidence>
<organism evidence="11 12">
    <name type="scientific">Naegleria fowleri</name>
    <name type="common">Brain eating amoeba</name>
    <dbReference type="NCBI Taxonomy" id="5763"/>
    <lineage>
        <taxon>Eukaryota</taxon>
        <taxon>Discoba</taxon>
        <taxon>Heterolobosea</taxon>
        <taxon>Tetramitia</taxon>
        <taxon>Eutetramitia</taxon>
        <taxon>Vahlkampfiidae</taxon>
        <taxon>Naegleria</taxon>
    </lineage>
</organism>
<evidence type="ECO:0000256" key="5">
    <source>
        <dbReference type="ARBA" id="ARBA00022737"/>
    </source>
</evidence>
<dbReference type="GO" id="GO:0031966">
    <property type="term" value="C:mitochondrial membrane"/>
    <property type="evidence" value="ECO:0007669"/>
    <property type="project" value="UniProtKB-SubCell"/>
</dbReference>
<dbReference type="PANTHER" id="PTHR45624">
    <property type="entry name" value="MITOCHONDRIAL BASIC AMINO ACIDS TRANSPORTER-RELATED"/>
    <property type="match status" value="1"/>
</dbReference>
<dbReference type="VEuPathDB" id="AmoebaDB:FDP41_001318"/>
<evidence type="ECO:0000256" key="10">
    <source>
        <dbReference type="RuleBase" id="RU000488"/>
    </source>
</evidence>
<protein>
    <recommendedName>
        <fullName evidence="13">Mitochondrial carrier protein</fullName>
    </recommendedName>
</protein>
<accession>A0A6A5C1B1</accession>
<keyword evidence="7" id="KW-0496">Mitochondrion</keyword>
<comment type="subcellular location">
    <subcellularLocation>
        <location evidence="1">Mitochondrion membrane</location>
        <topology evidence="1">Multi-pass membrane protein</topology>
    </subcellularLocation>
</comment>
<keyword evidence="6" id="KW-1133">Transmembrane helix</keyword>
<keyword evidence="3 10" id="KW-0813">Transport</keyword>
<evidence type="ECO:0000256" key="1">
    <source>
        <dbReference type="ARBA" id="ARBA00004225"/>
    </source>
</evidence>
<dbReference type="Proteomes" id="UP000444721">
    <property type="component" value="Unassembled WGS sequence"/>
</dbReference>
<feature type="repeat" description="Solcar" evidence="9">
    <location>
        <begin position="261"/>
        <end position="366"/>
    </location>
</feature>
<dbReference type="GO" id="GO:0022857">
    <property type="term" value="F:transmembrane transporter activity"/>
    <property type="evidence" value="ECO:0007669"/>
    <property type="project" value="TreeGrafter"/>
</dbReference>
<dbReference type="RefSeq" id="XP_044564363.1">
    <property type="nucleotide sequence ID" value="XM_044703781.1"/>
</dbReference>
<dbReference type="InterPro" id="IPR018108">
    <property type="entry name" value="MCP_transmembrane"/>
</dbReference>
<comment type="caution">
    <text evidence="11">The sequence shown here is derived from an EMBL/GenBank/DDBJ whole genome shotgun (WGS) entry which is preliminary data.</text>
</comment>
<keyword evidence="8 9" id="KW-0472">Membrane</keyword>
<evidence type="ECO:0008006" key="13">
    <source>
        <dbReference type="Google" id="ProtNLM"/>
    </source>
</evidence>
<keyword evidence="5" id="KW-0677">Repeat</keyword>
<sequence length="370" mass="41352">MMNETHSTATTTTTTFISAAATTTTSSSTTTTAVATTLHMKEWIAGCFGGVTQILSGHPLDTIKVKIQTATKLQSLSPMSLLKEIVQTKGIRGLYRGATSPLVGACILNSVEFGVYNECKEWFSKRYVKEGPLSLYKIAIAGALSGVVGSLVTTPTEYLKCNLQVESNMNHKFNGPFDLMRHLYKQQLQSLNSSSLNSSHFVVKYMHRMRSYLRFYKSINRGFAITTLRESGLALYFGSYEATMRFLQFMTIRNNTSPQKPPTWHSLIGGGIGGLVFWTVMFPVDMIKTRIQIDSIQNNLTLTTPTSGHHQHHHGSQHFVSTWEMMKRIYSEQGTSGFYSGYKSAILRAIIVNAAVFATYEQVKHFMREK</sequence>
<evidence type="ECO:0000313" key="11">
    <source>
        <dbReference type="EMBL" id="KAF0979650.1"/>
    </source>
</evidence>
<gene>
    <name evidence="11" type="ORF">FDP41_001318</name>
</gene>
<evidence type="ECO:0000313" key="12">
    <source>
        <dbReference type="Proteomes" id="UP000444721"/>
    </source>
</evidence>
<dbReference type="Pfam" id="PF00153">
    <property type="entry name" value="Mito_carr"/>
    <property type="match status" value="3"/>
</dbReference>